<gene>
    <name evidence="5" type="ORF">ABB55_22985</name>
</gene>
<dbReference type="AlphaFoldDB" id="A0A0P6VPK2"/>
<dbReference type="PROSITE" id="PS50995">
    <property type="entry name" value="HTH_MARR_2"/>
    <property type="match status" value="1"/>
</dbReference>
<dbReference type="InterPro" id="IPR036390">
    <property type="entry name" value="WH_DNA-bd_sf"/>
</dbReference>
<dbReference type="GO" id="GO:0003700">
    <property type="term" value="F:DNA-binding transcription factor activity"/>
    <property type="evidence" value="ECO:0007669"/>
    <property type="project" value="InterPro"/>
</dbReference>
<evidence type="ECO:0000259" key="4">
    <source>
        <dbReference type="PROSITE" id="PS50995"/>
    </source>
</evidence>
<dbReference type="SMART" id="SM00347">
    <property type="entry name" value="HTH_MARR"/>
    <property type="match status" value="1"/>
</dbReference>
<dbReference type="InterPro" id="IPR039422">
    <property type="entry name" value="MarR/SlyA-like"/>
</dbReference>
<dbReference type="InterPro" id="IPR055166">
    <property type="entry name" value="Transc_reg_Sar_Rot_HTH"/>
</dbReference>
<dbReference type="STRING" id="665126.ABB55_22985"/>
<name>A0A0P6VPK2_9HYPH</name>
<evidence type="ECO:0000313" key="6">
    <source>
        <dbReference type="Proteomes" id="UP000048984"/>
    </source>
</evidence>
<dbReference type="InterPro" id="IPR036388">
    <property type="entry name" value="WH-like_DNA-bd_sf"/>
</dbReference>
<dbReference type="PANTHER" id="PTHR33164">
    <property type="entry name" value="TRANSCRIPTIONAL REGULATOR, MARR FAMILY"/>
    <property type="match status" value="1"/>
</dbReference>
<protein>
    <submittedName>
        <fullName evidence="5">MarR family transcriptional regulator</fullName>
    </submittedName>
</protein>
<dbReference type="SUPFAM" id="SSF46785">
    <property type="entry name" value="Winged helix' DNA-binding domain"/>
    <property type="match status" value="1"/>
</dbReference>
<dbReference type="Proteomes" id="UP000048984">
    <property type="component" value="Unassembled WGS sequence"/>
</dbReference>
<accession>A0A0P6VPK2</accession>
<dbReference type="PRINTS" id="PR00598">
    <property type="entry name" value="HTHMARR"/>
</dbReference>
<reference evidence="5 6" key="1">
    <citation type="submission" date="2015-09" db="EMBL/GenBank/DDBJ databases">
        <authorList>
            <person name="Jackson K.R."/>
            <person name="Lunt B.L."/>
            <person name="Fisher J.N.B."/>
            <person name="Gardner A.V."/>
            <person name="Bailey M.E."/>
            <person name="Deus L.M."/>
            <person name="Earl A.S."/>
            <person name="Gibby P.D."/>
            <person name="Hartmann K.A."/>
            <person name="Liu J.E."/>
            <person name="Manci A.M."/>
            <person name="Nielsen D.A."/>
            <person name="Solomon M.B."/>
            <person name="Breakwell D.P."/>
            <person name="Burnett S.H."/>
            <person name="Grose J.H."/>
        </authorList>
    </citation>
    <scope>NUCLEOTIDE SEQUENCE [LARGE SCALE GENOMIC DNA]</scope>
    <source>
        <strain evidence="5 6">16</strain>
    </source>
</reference>
<dbReference type="Gene3D" id="1.10.10.10">
    <property type="entry name" value="Winged helix-like DNA-binding domain superfamily/Winged helix DNA-binding domain"/>
    <property type="match status" value="1"/>
</dbReference>
<evidence type="ECO:0000256" key="1">
    <source>
        <dbReference type="ARBA" id="ARBA00023015"/>
    </source>
</evidence>
<dbReference type="EMBL" id="LJYW01000001">
    <property type="protein sequence ID" value="KPL54732.1"/>
    <property type="molecule type" value="Genomic_DNA"/>
</dbReference>
<evidence type="ECO:0000256" key="2">
    <source>
        <dbReference type="ARBA" id="ARBA00023125"/>
    </source>
</evidence>
<feature type="domain" description="HTH marR-type" evidence="4">
    <location>
        <begin position="41"/>
        <end position="179"/>
    </location>
</feature>
<dbReference type="InterPro" id="IPR000835">
    <property type="entry name" value="HTH_MarR-typ"/>
</dbReference>
<dbReference type="GO" id="GO:0003677">
    <property type="term" value="F:DNA binding"/>
    <property type="evidence" value="ECO:0007669"/>
    <property type="project" value="UniProtKB-KW"/>
</dbReference>
<sequence length="179" mass="19628">MGTEAARRIDGTVADALSDADRVGAGIRRWQREFPGIDSSGKAIVGRLLHLNEVYLAAINKTLARHKLKYPAFAVLATLRVEGEPYRMSPKALLDTLILTSGGLSNLLRRLEKAGYIRRFADATDGRGVVVELTELGRRVVEPAMRDHAETERRLTAILSGPDREAVERGLALLMIGRA</sequence>
<keyword evidence="3" id="KW-0804">Transcription</keyword>
<dbReference type="Pfam" id="PF22381">
    <property type="entry name" value="Staph_reg_Sar_Rot"/>
    <property type="match status" value="1"/>
</dbReference>
<keyword evidence="2" id="KW-0238">DNA-binding</keyword>
<proteinExistence type="predicted"/>
<dbReference type="PANTHER" id="PTHR33164:SF104">
    <property type="entry name" value="TRANSCRIPTIONAL REGULATORY PROTEIN"/>
    <property type="match status" value="1"/>
</dbReference>
<organism evidence="5 6">
    <name type="scientific">Prosthecodimorpha hirschii</name>
    <dbReference type="NCBI Taxonomy" id="665126"/>
    <lineage>
        <taxon>Bacteria</taxon>
        <taxon>Pseudomonadati</taxon>
        <taxon>Pseudomonadota</taxon>
        <taxon>Alphaproteobacteria</taxon>
        <taxon>Hyphomicrobiales</taxon>
        <taxon>Ancalomicrobiaceae</taxon>
        <taxon>Prosthecodimorpha</taxon>
    </lineage>
</organism>
<evidence type="ECO:0000313" key="5">
    <source>
        <dbReference type="EMBL" id="KPL54732.1"/>
    </source>
</evidence>
<dbReference type="GO" id="GO:0006950">
    <property type="term" value="P:response to stress"/>
    <property type="evidence" value="ECO:0007669"/>
    <property type="project" value="TreeGrafter"/>
</dbReference>
<keyword evidence="1" id="KW-0805">Transcription regulation</keyword>
<keyword evidence="6" id="KW-1185">Reference proteome</keyword>
<reference evidence="5 6" key="2">
    <citation type="submission" date="2015-10" db="EMBL/GenBank/DDBJ databases">
        <title>Draft Genome Sequence of Prosthecomicrobium hirschii ATCC 27832.</title>
        <authorList>
            <person name="Daniel J."/>
            <person name="Givan S.A."/>
            <person name="Brun Y.V."/>
            <person name="Brown P.J."/>
        </authorList>
    </citation>
    <scope>NUCLEOTIDE SEQUENCE [LARGE SCALE GENOMIC DNA]</scope>
    <source>
        <strain evidence="5 6">16</strain>
    </source>
</reference>
<comment type="caution">
    <text evidence="5">The sequence shown here is derived from an EMBL/GenBank/DDBJ whole genome shotgun (WGS) entry which is preliminary data.</text>
</comment>
<evidence type="ECO:0000256" key="3">
    <source>
        <dbReference type="ARBA" id="ARBA00023163"/>
    </source>
</evidence>